<evidence type="ECO:0000313" key="4">
    <source>
        <dbReference type="EMBL" id="MYM71915.1"/>
    </source>
</evidence>
<evidence type="ECO:0000259" key="3">
    <source>
        <dbReference type="PROSITE" id="PS50110"/>
    </source>
</evidence>
<dbReference type="SUPFAM" id="SSF52172">
    <property type="entry name" value="CheY-like"/>
    <property type="match status" value="1"/>
</dbReference>
<dbReference type="InterPro" id="IPR001789">
    <property type="entry name" value="Sig_transdc_resp-reg_receiver"/>
</dbReference>
<organism evidence="4 5">
    <name type="scientific">Duganella margarita</name>
    <dbReference type="NCBI Taxonomy" id="2692170"/>
    <lineage>
        <taxon>Bacteria</taxon>
        <taxon>Pseudomonadati</taxon>
        <taxon>Pseudomonadota</taxon>
        <taxon>Betaproteobacteria</taxon>
        <taxon>Burkholderiales</taxon>
        <taxon>Oxalobacteraceae</taxon>
        <taxon>Telluria group</taxon>
        <taxon>Duganella</taxon>
    </lineage>
</organism>
<comment type="caution">
    <text evidence="4">The sequence shown here is derived from an EMBL/GenBank/DDBJ whole genome shotgun (WGS) entry which is preliminary data.</text>
</comment>
<gene>
    <name evidence="4" type="ORF">GTP56_06845</name>
</gene>
<dbReference type="SMART" id="SM00448">
    <property type="entry name" value="REC"/>
    <property type="match status" value="1"/>
</dbReference>
<dbReference type="EMBL" id="WWCR01000005">
    <property type="protein sequence ID" value="MYM71915.1"/>
    <property type="molecule type" value="Genomic_DNA"/>
</dbReference>
<evidence type="ECO:0000256" key="2">
    <source>
        <dbReference type="PROSITE-ProRule" id="PRU00169"/>
    </source>
</evidence>
<dbReference type="Proteomes" id="UP000469734">
    <property type="component" value="Unassembled WGS sequence"/>
</dbReference>
<proteinExistence type="predicted"/>
<feature type="domain" description="Response regulatory" evidence="3">
    <location>
        <begin position="7"/>
        <end position="121"/>
    </location>
</feature>
<dbReference type="Gene3D" id="3.40.50.2300">
    <property type="match status" value="1"/>
</dbReference>
<dbReference type="Pfam" id="PF00072">
    <property type="entry name" value="Response_reg"/>
    <property type="match status" value="1"/>
</dbReference>
<sequence>MDTKLPWVAVVDDEDSIRRALLRLLRSAGIPARAFDGADNFLAALADGAPCCALLDVHMPGRSGLDLLALLAREAPGTGVIIMTGHHTPEEYARAQQYRPLAYLHKPMNDLQLLTAIGAVCPSWSLP</sequence>
<feature type="modified residue" description="4-aspartylphosphate" evidence="2">
    <location>
        <position position="56"/>
    </location>
</feature>
<keyword evidence="1 2" id="KW-0597">Phosphoprotein</keyword>
<accession>A0A7X4GZ85</accession>
<dbReference type="InterPro" id="IPR011006">
    <property type="entry name" value="CheY-like_superfamily"/>
</dbReference>
<dbReference type="PROSITE" id="PS50110">
    <property type="entry name" value="RESPONSE_REGULATORY"/>
    <property type="match status" value="1"/>
</dbReference>
<dbReference type="RefSeq" id="WP_161049543.1">
    <property type="nucleotide sequence ID" value="NZ_WWCR01000005.1"/>
</dbReference>
<dbReference type="PANTHER" id="PTHR44591:SF25">
    <property type="entry name" value="CHEMOTAXIS TWO-COMPONENT RESPONSE REGULATOR"/>
    <property type="match status" value="1"/>
</dbReference>
<dbReference type="GO" id="GO:0000160">
    <property type="term" value="P:phosphorelay signal transduction system"/>
    <property type="evidence" value="ECO:0007669"/>
    <property type="project" value="InterPro"/>
</dbReference>
<dbReference type="PANTHER" id="PTHR44591">
    <property type="entry name" value="STRESS RESPONSE REGULATOR PROTEIN 1"/>
    <property type="match status" value="1"/>
</dbReference>
<protein>
    <submittedName>
        <fullName evidence="4">Response regulator</fullName>
    </submittedName>
</protein>
<evidence type="ECO:0000256" key="1">
    <source>
        <dbReference type="ARBA" id="ARBA00022553"/>
    </source>
</evidence>
<dbReference type="AlphaFoldDB" id="A0A7X4GZ85"/>
<name>A0A7X4GZ85_9BURK</name>
<evidence type="ECO:0000313" key="5">
    <source>
        <dbReference type="Proteomes" id="UP000469734"/>
    </source>
</evidence>
<dbReference type="InterPro" id="IPR050595">
    <property type="entry name" value="Bact_response_regulator"/>
</dbReference>
<reference evidence="4 5" key="1">
    <citation type="submission" date="2019-12" db="EMBL/GenBank/DDBJ databases">
        <title>Novel species isolated from a subtropical stream in China.</title>
        <authorList>
            <person name="Lu H."/>
        </authorList>
    </citation>
    <scope>NUCLEOTIDE SEQUENCE [LARGE SCALE GENOMIC DNA]</scope>
    <source>
        <strain evidence="4 5">FT134W</strain>
    </source>
</reference>